<keyword evidence="3" id="KW-0235">DNA replication</keyword>
<evidence type="ECO:0000256" key="3">
    <source>
        <dbReference type="ARBA" id="ARBA00022705"/>
    </source>
</evidence>
<gene>
    <name evidence="9" type="ORF">SAMN05421791_101290</name>
</gene>
<protein>
    <recommendedName>
        <fullName evidence="7">DNA polymerase III polC-type</fullName>
    </recommendedName>
</protein>
<dbReference type="PANTHER" id="PTHR30231:SF41">
    <property type="entry name" value="DNA POLYMERASE III SUBUNIT EPSILON"/>
    <property type="match status" value="1"/>
</dbReference>
<evidence type="ECO:0000256" key="2">
    <source>
        <dbReference type="ARBA" id="ARBA00022695"/>
    </source>
</evidence>
<dbReference type="FunFam" id="3.30.420.10:FF:000045">
    <property type="entry name" value="3'-5' exonuclease DinG"/>
    <property type="match status" value="1"/>
</dbReference>
<dbReference type="RefSeq" id="WP_090288990.1">
    <property type="nucleotide sequence ID" value="NZ_FNCK01000001.1"/>
</dbReference>
<dbReference type="STRING" id="120956.SAMN05421791_101290"/>
<evidence type="ECO:0000256" key="4">
    <source>
        <dbReference type="ARBA" id="ARBA00022722"/>
    </source>
</evidence>
<dbReference type="PANTHER" id="PTHR30231">
    <property type="entry name" value="DNA POLYMERASE III SUBUNIT EPSILON"/>
    <property type="match status" value="1"/>
</dbReference>
<organism evidence="9 10">
    <name type="scientific">Facklamia miroungae</name>
    <dbReference type="NCBI Taxonomy" id="120956"/>
    <lineage>
        <taxon>Bacteria</taxon>
        <taxon>Bacillati</taxon>
        <taxon>Bacillota</taxon>
        <taxon>Bacilli</taxon>
        <taxon>Lactobacillales</taxon>
        <taxon>Aerococcaceae</taxon>
        <taxon>Facklamia</taxon>
    </lineage>
</organism>
<dbReference type="SMART" id="SM00479">
    <property type="entry name" value="EXOIII"/>
    <property type="match status" value="1"/>
</dbReference>
<evidence type="ECO:0000256" key="6">
    <source>
        <dbReference type="ARBA" id="ARBA00022932"/>
    </source>
</evidence>
<dbReference type="GO" id="GO:0005829">
    <property type="term" value="C:cytosol"/>
    <property type="evidence" value="ECO:0007669"/>
    <property type="project" value="TreeGrafter"/>
</dbReference>
<dbReference type="GO" id="GO:0008408">
    <property type="term" value="F:3'-5' exonuclease activity"/>
    <property type="evidence" value="ECO:0007669"/>
    <property type="project" value="TreeGrafter"/>
</dbReference>
<name>A0A1G7PKL6_9LACT</name>
<dbReference type="GO" id="GO:0045004">
    <property type="term" value="P:DNA replication proofreading"/>
    <property type="evidence" value="ECO:0007669"/>
    <property type="project" value="TreeGrafter"/>
</dbReference>
<dbReference type="SUPFAM" id="SSF53098">
    <property type="entry name" value="Ribonuclease H-like"/>
    <property type="match status" value="1"/>
</dbReference>
<keyword evidence="2" id="KW-0548">Nucleotidyltransferase</keyword>
<dbReference type="InterPro" id="IPR012337">
    <property type="entry name" value="RNaseH-like_sf"/>
</dbReference>
<evidence type="ECO:0000313" key="10">
    <source>
        <dbReference type="Proteomes" id="UP000199708"/>
    </source>
</evidence>
<dbReference type="OrthoDB" id="9803913at2"/>
<proteinExistence type="predicted"/>
<keyword evidence="10" id="KW-1185">Reference proteome</keyword>
<feature type="domain" description="Exonuclease" evidence="8">
    <location>
        <begin position="2"/>
        <end position="168"/>
    </location>
</feature>
<evidence type="ECO:0000256" key="5">
    <source>
        <dbReference type="ARBA" id="ARBA00022839"/>
    </source>
</evidence>
<dbReference type="Gene3D" id="3.30.420.10">
    <property type="entry name" value="Ribonuclease H-like superfamily/Ribonuclease H"/>
    <property type="match status" value="1"/>
</dbReference>
<keyword evidence="5 9" id="KW-0269">Exonuclease</keyword>
<dbReference type="GO" id="GO:0003676">
    <property type="term" value="F:nucleic acid binding"/>
    <property type="evidence" value="ECO:0007669"/>
    <property type="project" value="InterPro"/>
</dbReference>
<dbReference type="Pfam" id="PF00929">
    <property type="entry name" value="RNase_T"/>
    <property type="match status" value="1"/>
</dbReference>
<evidence type="ECO:0000313" key="9">
    <source>
        <dbReference type="EMBL" id="SDF86758.1"/>
    </source>
</evidence>
<dbReference type="InterPro" id="IPR013520">
    <property type="entry name" value="Ribonucl_H"/>
</dbReference>
<reference evidence="9 10" key="1">
    <citation type="submission" date="2016-10" db="EMBL/GenBank/DDBJ databases">
        <authorList>
            <person name="de Groot N.N."/>
        </authorList>
    </citation>
    <scope>NUCLEOTIDE SEQUENCE [LARGE SCALE GENOMIC DNA]</scope>
    <source>
        <strain evidence="9 10">ATCC BAA-466</strain>
    </source>
</reference>
<keyword evidence="4" id="KW-0540">Nuclease</keyword>
<sequence>MKYAIVDLESTGPRLDKGDRIIQIGTVIFEQGKLVGQYEMLINPDCEIPQNIQQLTGICQKEVDQAPHFASVANLWLNRLEDCLFIAHNLNHDLTFMQHHFRECGIEFDPLAIDSVKLAKIIFPQALGFNLTDLSCYLNLAFNNAHQALADAQITGKILHLMANKLMSLPKATQAKLLALAKELDHQEEIFFKQPELFRSVDQIDQADPIKSQMNLPIQAQPKMNAQIDWLIEKTLDTDRLVIEGQWRPINSQLIKKWLAALSQSQNVSIVLAISSQSALEEWAKFLDQAQISYSFLLRPSQYLHLDHFKHYLDQLVITHLNQQELIVIGSTLVWLEETQTGLLMEMNHEMKIYDQMKRFYQGLLPSRTTSYFYQKALNHHHDQPLVLTQTTYLMEEVSHAHVFQKQAVLVCDNLSLLARHLSFFHQVRLEYSQFLILCQQVLDIFYHQDRAIASIQAAIMRLEHLINLTRQLLNILEAEIRQRQFEPVDGESRREVKVPSQTIQAIQTVHQQLQKGLKHLINDEDLEELLSIHPNHLQVKMTKMKYFLMHLDNIQAQLTQDNGYLIIRVSQIEDRYYQFELIWKPIRLEQEYQSAFDRFEQIILFSPGDFHFRLKSGTYYQLGLTDYSYLHLPQHIEKSEVIVPFTWIAKESRADKRVNEQAKLLGEFLQERIREESLPPLSLIIVNNRQQAIDSYRQLKSKLADQDQVRILAQHVSGSLNKIRRLAMDGIPTILVIQWQSLLNENWTLDQRACQIFWTRLPFRSLKDSYILALANHLAIEEDLIFDHLLVERMVVDFSIAFDYIDRHFNSQAFYLLDDRVFTKYYSKEIRQKLEHLIEFNLQ</sequence>
<keyword evidence="5 9" id="KW-0378">Hydrolase</keyword>
<keyword evidence="6" id="KW-0239">DNA-directed DNA polymerase</keyword>
<evidence type="ECO:0000256" key="7">
    <source>
        <dbReference type="ARBA" id="ARBA00070925"/>
    </source>
</evidence>
<dbReference type="InterPro" id="IPR036397">
    <property type="entry name" value="RNaseH_sf"/>
</dbReference>
<dbReference type="Proteomes" id="UP000199708">
    <property type="component" value="Unassembled WGS sequence"/>
</dbReference>
<dbReference type="EMBL" id="FNCK01000001">
    <property type="protein sequence ID" value="SDF86758.1"/>
    <property type="molecule type" value="Genomic_DNA"/>
</dbReference>
<dbReference type="GO" id="GO:0003887">
    <property type="term" value="F:DNA-directed DNA polymerase activity"/>
    <property type="evidence" value="ECO:0007669"/>
    <property type="project" value="UniProtKB-KW"/>
</dbReference>
<evidence type="ECO:0000256" key="1">
    <source>
        <dbReference type="ARBA" id="ARBA00022679"/>
    </source>
</evidence>
<evidence type="ECO:0000259" key="8">
    <source>
        <dbReference type="SMART" id="SM00479"/>
    </source>
</evidence>
<accession>A0A1G7PKL6</accession>
<keyword evidence="1" id="KW-0808">Transferase</keyword>
<dbReference type="AlphaFoldDB" id="A0A1G7PKL6"/>
<dbReference type="CDD" id="cd06127">
    <property type="entry name" value="DEDDh"/>
    <property type="match status" value="1"/>
</dbReference>